<dbReference type="Proteomes" id="UP000789375">
    <property type="component" value="Unassembled WGS sequence"/>
</dbReference>
<reference evidence="1" key="1">
    <citation type="submission" date="2021-06" db="EMBL/GenBank/DDBJ databases">
        <authorList>
            <person name="Kallberg Y."/>
            <person name="Tangrot J."/>
            <person name="Rosling A."/>
        </authorList>
    </citation>
    <scope>NUCLEOTIDE SEQUENCE</scope>
    <source>
        <strain evidence="1">87-6 pot B 2015</strain>
    </source>
</reference>
<gene>
    <name evidence="1" type="ORF">FMOSSE_LOCUS11531</name>
</gene>
<evidence type="ECO:0000313" key="2">
    <source>
        <dbReference type="Proteomes" id="UP000789375"/>
    </source>
</evidence>
<accession>A0A9N9DXL5</accession>
<keyword evidence="2" id="KW-1185">Reference proteome</keyword>
<sequence>MVFPFHHPKFVSSFKKKKHDSYKLEETKRKNGQLFGITIEDKKFDFSENESIGEAESIVKFIDFAQGHIPLSLDDNDMFIHDPSIINEILSPPPAEEMTISTLFFSLIQSITNNMPNLPSDHINEIVEVDFPKELSVSTFYQLLSQMTLLGSAIFHKCTIVRLLSFTDWNRKYSFADNKPILISSFDEEKELNEVLKEQFINDEGEPKTYETSLGQQTNSMTLEIVVQQQYLTPQSELFSKIFHYLSTTICLRPIPCGRHVTRIIIPIPSTSTIEPILTWLYSHDDKAWMDTITFKNFEQVCRNAIFLGLNDEAFAVLERVFQQLIADNKYFT</sequence>
<name>A0A9N9DXL5_FUNMO</name>
<protein>
    <submittedName>
        <fullName evidence="1">4118_t:CDS:1</fullName>
    </submittedName>
</protein>
<dbReference type="EMBL" id="CAJVPP010004572">
    <property type="protein sequence ID" value="CAG8652177.1"/>
    <property type="molecule type" value="Genomic_DNA"/>
</dbReference>
<evidence type="ECO:0000313" key="1">
    <source>
        <dbReference type="EMBL" id="CAG8652177.1"/>
    </source>
</evidence>
<comment type="caution">
    <text evidence="1">The sequence shown here is derived from an EMBL/GenBank/DDBJ whole genome shotgun (WGS) entry which is preliminary data.</text>
</comment>
<organism evidence="1 2">
    <name type="scientific">Funneliformis mosseae</name>
    <name type="common">Endomycorrhizal fungus</name>
    <name type="synonym">Glomus mosseae</name>
    <dbReference type="NCBI Taxonomy" id="27381"/>
    <lineage>
        <taxon>Eukaryota</taxon>
        <taxon>Fungi</taxon>
        <taxon>Fungi incertae sedis</taxon>
        <taxon>Mucoromycota</taxon>
        <taxon>Glomeromycotina</taxon>
        <taxon>Glomeromycetes</taxon>
        <taxon>Glomerales</taxon>
        <taxon>Glomeraceae</taxon>
        <taxon>Funneliformis</taxon>
    </lineage>
</organism>
<dbReference type="AlphaFoldDB" id="A0A9N9DXL5"/>
<proteinExistence type="predicted"/>